<proteinExistence type="inferred from homology"/>
<dbReference type="Pfam" id="PF07687">
    <property type="entry name" value="M20_dimer"/>
    <property type="match status" value="1"/>
</dbReference>
<dbReference type="Pfam" id="PF01546">
    <property type="entry name" value="Peptidase_M20"/>
    <property type="match status" value="1"/>
</dbReference>
<evidence type="ECO:0000256" key="1">
    <source>
        <dbReference type="ARBA" id="ARBA00006247"/>
    </source>
</evidence>
<dbReference type="OrthoDB" id="7832001at2759"/>
<evidence type="ECO:0000313" key="10">
    <source>
        <dbReference type="EMBL" id="EPS98612.1"/>
    </source>
</evidence>
<dbReference type="InterPro" id="IPR036322">
    <property type="entry name" value="WD40_repeat_dom_sf"/>
</dbReference>
<dbReference type="Proteomes" id="UP000015241">
    <property type="component" value="Unassembled WGS sequence"/>
</dbReference>
<dbReference type="AlphaFoldDB" id="S8E1F0"/>
<dbReference type="SMART" id="SM00320">
    <property type="entry name" value="WD40"/>
    <property type="match status" value="6"/>
</dbReference>
<dbReference type="InterPro" id="IPR017149">
    <property type="entry name" value="GSH_degradosome_Dug2"/>
</dbReference>
<dbReference type="Gene3D" id="3.30.70.360">
    <property type="match status" value="1"/>
</dbReference>
<evidence type="ECO:0000256" key="2">
    <source>
        <dbReference type="ARBA" id="ARBA00022574"/>
    </source>
</evidence>
<dbReference type="PRINTS" id="PR00320">
    <property type="entry name" value="GPROTEINBRPT"/>
</dbReference>
<dbReference type="InterPro" id="IPR011650">
    <property type="entry name" value="Peptidase_M20_dimer"/>
</dbReference>
<evidence type="ECO:0000259" key="9">
    <source>
        <dbReference type="Pfam" id="PF07687"/>
    </source>
</evidence>
<dbReference type="SUPFAM" id="SSF53187">
    <property type="entry name" value="Zn-dependent exopeptidases"/>
    <property type="match status" value="1"/>
</dbReference>
<evidence type="ECO:0000256" key="3">
    <source>
        <dbReference type="ARBA" id="ARBA00022670"/>
    </source>
</evidence>
<gene>
    <name evidence="10" type="ORF">FOMPIDRAFT_1165018</name>
</gene>
<dbReference type="PANTHER" id="PTHR43270">
    <property type="entry name" value="BETA-ALA-HIS DIPEPTIDASE"/>
    <property type="match status" value="1"/>
</dbReference>
<keyword evidence="11" id="KW-1185">Reference proteome</keyword>
<evidence type="ECO:0000256" key="8">
    <source>
        <dbReference type="SAM" id="MobiDB-lite"/>
    </source>
</evidence>
<dbReference type="InParanoid" id="S8E1F0"/>
<dbReference type="EMBL" id="KE504163">
    <property type="protein sequence ID" value="EPS98612.1"/>
    <property type="molecule type" value="Genomic_DNA"/>
</dbReference>
<dbReference type="eggNOG" id="KOG2276">
    <property type="taxonomic scope" value="Eukaryota"/>
</dbReference>
<evidence type="ECO:0000256" key="6">
    <source>
        <dbReference type="ARBA" id="ARBA00022801"/>
    </source>
</evidence>
<keyword evidence="2 7" id="KW-0853">WD repeat</keyword>
<evidence type="ECO:0000313" key="11">
    <source>
        <dbReference type="Proteomes" id="UP000015241"/>
    </source>
</evidence>
<protein>
    <recommendedName>
        <fullName evidence="9">Peptidase M20 dimerisation domain-containing protein</fullName>
    </recommendedName>
</protein>
<organism evidence="10 11">
    <name type="scientific">Fomitopsis schrenkii</name>
    <name type="common">Brown rot fungus</name>
    <dbReference type="NCBI Taxonomy" id="2126942"/>
    <lineage>
        <taxon>Eukaryota</taxon>
        <taxon>Fungi</taxon>
        <taxon>Dikarya</taxon>
        <taxon>Basidiomycota</taxon>
        <taxon>Agaricomycotina</taxon>
        <taxon>Agaricomycetes</taxon>
        <taxon>Polyporales</taxon>
        <taxon>Fomitopsis</taxon>
    </lineage>
</organism>
<dbReference type="PANTHER" id="PTHR43270:SF8">
    <property type="entry name" value="DI- AND TRIPEPTIDASE DUG2-RELATED"/>
    <property type="match status" value="1"/>
</dbReference>
<feature type="region of interest" description="Disordered" evidence="8">
    <location>
        <begin position="216"/>
        <end position="247"/>
    </location>
</feature>
<dbReference type="PIRSF" id="PIRSF037237">
    <property type="entry name" value="Peptidase_WD_repeats_DUG2"/>
    <property type="match status" value="1"/>
</dbReference>
<feature type="compositionally biased region" description="Low complexity" evidence="8">
    <location>
        <begin position="227"/>
        <end position="247"/>
    </location>
</feature>
<dbReference type="InterPro" id="IPR020472">
    <property type="entry name" value="WD40_PAC1"/>
</dbReference>
<evidence type="ECO:0000256" key="7">
    <source>
        <dbReference type="PROSITE-ProRule" id="PRU00221"/>
    </source>
</evidence>
<dbReference type="PROSITE" id="PS50294">
    <property type="entry name" value="WD_REPEATS_REGION"/>
    <property type="match status" value="1"/>
</dbReference>
<dbReference type="GO" id="GO:0006751">
    <property type="term" value="P:glutathione catabolic process"/>
    <property type="evidence" value="ECO:0007669"/>
    <property type="project" value="InterPro"/>
</dbReference>
<name>S8E1F0_FOMSC</name>
<keyword evidence="6" id="KW-0378">Hydrolase</keyword>
<accession>S8E1F0</accession>
<keyword evidence="5" id="KW-0677">Repeat</keyword>
<evidence type="ECO:0000256" key="5">
    <source>
        <dbReference type="ARBA" id="ARBA00022737"/>
    </source>
</evidence>
<dbReference type="PROSITE" id="PS50082">
    <property type="entry name" value="WD_REPEATS_2"/>
    <property type="match status" value="1"/>
</dbReference>
<feature type="domain" description="Peptidase M20 dimerisation" evidence="9">
    <location>
        <begin position="679"/>
        <end position="817"/>
    </location>
</feature>
<dbReference type="InterPro" id="IPR051458">
    <property type="entry name" value="Cyt/Met_Dipeptidase"/>
</dbReference>
<dbReference type="GO" id="GO:0006508">
    <property type="term" value="P:proteolysis"/>
    <property type="evidence" value="ECO:0007669"/>
    <property type="project" value="UniProtKB-KW"/>
</dbReference>
<dbReference type="STRING" id="743788.S8E1F0"/>
<feature type="repeat" description="WD" evidence="7">
    <location>
        <begin position="73"/>
        <end position="114"/>
    </location>
</feature>
<dbReference type="GO" id="GO:0008233">
    <property type="term" value="F:peptidase activity"/>
    <property type="evidence" value="ECO:0007669"/>
    <property type="project" value="UniProtKB-KW"/>
</dbReference>
<keyword evidence="4" id="KW-0479">Metal-binding</keyword>
<dbReference type="SUPFAM" id="SSF50978">
    <property type="entry name" value="WD40 repeat-like"/>
    <property type="match status" value="1"/>
</dbReference>
<dbReference type="InterPro" id="IPR015943">
    <property type="entry name" value="WD40/YVTN_repeat-like_dom_sf"/>
</dbReference>
<dbReference type="InterPro" id="IPR002933">
    <property type="entry name" value="Peptidase_M20"/>
</dbReference>
<dbReference type="HOGENOM" id="CLU_008535_1_0_1"/>
<dbReference type="Gene3D" id="2.130.10.10">
    <property type="entry name" value="YVTN repeat-like/Quinoprotein amine dehydrogenase"/>
    <property type="match status" value="2"/>
</dbReference>
<comment type="similarity">
    <text evidence="1">Belongs to the peptidase M20A family.</text>
</comment>
<dbReference type="InterPro" id="IPR001680">
    <property type="entry name" value="WD40_rpt"/>
</dbReference>
<sequence length="944" mass="103295">MPPHPSPSPTIPHPSLSRPFDAAERPPRLFHSLRQERNSVLSLAADPSHIFSGGPNGHISVWCKDTLKLRTILQGHTGSILALEYAADKEWLFSASGDSTIRVWSTRTLSPIYLINPHGETDAGDLFSLIWCPTLQTLYFGCQDTSLQWFTFPSPAHSNAAFITDDPSTSGRSTPTSARRAHKFFDSYPRYQRRPADLFARNPTCSTARADQNVHAHGVSLPPTPPSSSSSLPSTSSSSPLRESSPHRPLAVLQVPPCNVIYTAHYGYIYCMALVPSVREGSDDPPFDRTSERQDLQLVTGSGDESVKLWQLAPANPTPMLLHTFECCTGAVLAVVVRGETVYAACQDGHLKVWDLETRTLVRVLITSENVDILSLSMLKSDLYVCLANGEVQRWSSQFEQTAAWPAHEGIVLTSIVTRISAAPSRAAADAEGLVLDTGSEHLQTSDHGNVQFALVTGANDDQMKIWEIEPPKPRKSAHVSLLTDPDMEWGDSGNETMVYALSKFVSIPSVSNAPAHREDCRQAAIWLRKCFTQLGAEACLLPTGENTNPLVLGTFRGNQTKRRRPRVLFYGHYDVIAASPRGWYSDPFTLTGRNGYLYGRGATDNKGPVMAVACAAAELLGRRTLDLDLVMLIEGEEEAGSGGFAEAVKRNKNAIGPIDAIVVSNSTWIAEDTPCITYGLRGVVHCNVEISSEGPDRHSGVDGGVTVEPMLDLLKLLGTLTDGQNRVSIPGFYDSVRPLSDEEKALYDVLSNITKTPATSLASRWREPSLTVHNVEVSGPRNSTVIPATVKAHVSVRIVPDQDLETIARGLREYLVATFGKQQSPNKLKVSIDHTADWWLGDLDGPWFHALETAVQAEWGVEPLRIREGGSIPSVPYLEKVFRCHALHLPLGQSSDEAHLPNERISLSNLRRGKQVVERFLLNVGKSDLPRSPTDAETPVLPL</sequence>
<dbReference type="GO" id="GO:0046872">
    <property type="term" value="F:metal ion binding"/>
    <property type="evidence" value="ECO:0007669"/>
    <property type="project" value="UniProtKB-KW"/>
</dbReference>
<dbReference type="Pfam" id="PF00400">
    <property type="entry name" value="WD40"/>
    <property type="match status" value="2"/>
</dbReference>
<reference evidence="10 11" key="1">
    <citation type="journal article" date="2012" name="Science">
        <title>The Paleozoic origin of enzymatic lignin decomposition reconstructed from 31 fungal genomes.</title>
        <authorList>
            <person name="Floudas D."/>
            <person name="Binder M."/>
            <person name="Riley R."/>
            <person name="Barry K."/>
            <person name="Blanchette R.A."/>
            <person name="Henrissat B."/>
            <person name="Martinez A.T."/>
            <person name="Otillar R."/>
            <person name="Spatafora J.W."/>
            <person name="Yadav J.S."/>
            <person name="Aerts A."/>
            <person name="Benoit I."/>
            <person name="Boyd A."/>
            <person name="Carlson A."/>
            <person name="Copeland A."/>
            <person name="Coutinho P.M."/>
            <person name="de Vries R.P."/>
            <person name="Ferreira P."/>
            <person name="Findley K."/>
            <person name="Foster B."/>
            <person name="Gaskell J."/>
            <person name="Glotzer D."/>
            <person name="Gorecki P."/>
            <person name="Heitman J."/>
            <person name="Hesse C."/>
            <person name="Hori C."/>
            <person name="Igarashi K."/>
            <person name="Jurgens J.A."/>
            <person name="Kallen N."/>
            <person name="Kersten P."/>
            <person name="Kohler A."/>
            <person name="Kuees U."/>
            <person name="Kumar T.K.A."/>
            <person name="Kuo A."/>
            <person name="LaButti K."/>
            <person name="Larrondo L.F."/>
            <person name="Lindquist E."/>
            <person name="Ling A."/>
            <person name="Lombard V."/>
            <person name="Lucas S."/>
            <person name="Lundell T."/>
            <person name="Martin R."/>
            <person name="McLaughlin D.J."/>
            <person name="Morgenstern I."/>
            <person name="Morin E."/>
            <person name="Murat C."/>
            <person name="Nagy L.G."/>
            <person name="Nolan M."/>
            <person name="Ohm R.A."/>
            <person name="Patyshakuliyeva A."/>
            <person name="Rokas A."/>
            <person name="Ruiz-Duenas F.J."/>
            <person name="Sabat G."/>
            <person name="Salamov A."/>
            <person name="Samejima M."/>
            <person name="Schmutz J."/>
            <person name="Slot J.C."/>
            <person name="St John F."/>
            <person name="Stenlid J."/>
            <person name="Sun H."/>
            <person name="Sun S."/>
            <person name="Syed K."/>
            <person name="Tsang A."/>
            <person name="Wiebenga A."/>
            <person name="Young D."/>
            <person name="Pisabarro A."/>
            <person name="Eastwood D.C."/>
            <person name="Martin F."/>
            <person name="Cullen D."/>
            <person name="Grigoriev I.V."/>
            <person name="Hibbett D.S."/>
        </authorList>
    </citation>
    <scope>NUCLEOTIDE SEQUENCE</scope>
    <source>
        <strain evidence="11">FP-58527</strain>
    </source>
</reference>
<keyword evidence="3" id="KW-0645">Protease</keyword>
<evidence type="ECO:0000256" key="4">
    <source>
        <dbReference type="ARBA" id="ARBA00022723"/>
    </source>
</evidence>
<dbReference type="Gene3D" id="3.40.630.10">
    <property type="entry name" value="Zn peptidases"/>
    <property type="match status" value="1"/>
</dbReference>